<feature type="region of interest" description="Disordered" evidence="1">
    <location>
        <begin position="256"/>
        <end position="277"/>
    </location>
</feature>
<protein>
    <recommendedName>
        <fullName evidence="2">ELMO domain-containing protein</fullName>
    </recommendedName>
</protein>
<evidence type="ECO:0000313" key="4">
    <source>
        <dbReference type="Proteomes" id="UP001209878"/>
    </source>
</evidence>
<dbReference type="PANTHER" id="PTHR12771">
    <property type="entry name" value="ENGULFMENT AND CELL MOTILITY"/>
    <property type="match status" value="1"/>
</dbReference>
<evidence type="ECO:0000259" key="2">
    <source>
        <dbReference type="PROSITE" id="PS51335"/>
    </source>
</evidence>
<dbReference type="PANTHER" id="PTHR12771:SF2">
    <property type="entry name" value="ELMO DOMAIN-CONTAINING PROTEIN 3"/>
    <property type="match status" value="1"/>
</dbReference>
<dbReference type="Proteomes" id="UP001209878">
    <property type="component" value="Unassembled WGS sequence"/>
</dbReference>
<accession>A0AAD9PEB5</accession>
<dbReference type="Pfam" id="PF04727">
    <property type="entry name" value="ELMO_CED12"/>
    <property type="match status" value="1"/>
</dbReference>
<organism evidence="3 4">
    <name type="scientific">Ridgeia piscesae</name>
    <name type="common">Tubeworm</name>
    <dbReference type="NCBI Taxonomy" id="27915"/>
    <lineage>
        <taxon>Eukaryota</taxon>
        <taxon>Metazoa</taxon>
        <taxon>Spiralia</taxon>
        <taxon>Lophotrochozoa</taxon>
        <taxon>Annelida</taxon>
        <taxon>Polychaeta</taxon>
        <taxon>Sedentaria</taxon>
        <taxon>Canalipalpata</taxon>
        <taxon>Sabellida</taxon>
        <taxon>Siboglinidae</taxon>
        <taxon>Ridgeia</taxon>
    </lineage>
</organism>
<reference evidence="3" key="1">
    <citation type="journal article" date="2023" name="Mol. Biol. Evol.">
        <title>Third-Generation Sequencing Reveals the Adaptive Role of the Epigenome in Three Deep-Sea Polychaetes.</title>
        <authorList>
            <person name="Perez M."/>
            <person name="Aroh O."/>
            <person name="Sun Y."/>
            <person name="Lan Y."/>
            <person name="Juniper S.K."/>
            <person name="Young C.R."/>
            <person name="Angers B."/>
            <person name="Qian P.Y."/>
        </authorList>
    </citation>
    <scope>NUCLEOTIDE SEQUENCE</scope>
    <source>
        <strain evidence="3">R07B-5</strain>
    </source>
</reference>
<dbReference type="AlphaFoldDB" id="A0AAD9PEB5"/>
<comment type="caution">
    <text evidence="3">The sequence shown here is derived from an EMBL/GenBank/DDBJ whole genome shotgun (WGS) entry which is preliminary data.</text>
</comment>
<gene>
    <name evidence="3" type="ORF">NP493_17g09005</name>
</gene>
<proteinExistence type="predicted"/>
<dbReference type="InterPro" id="IPR006816">
    <property type="entry name" value="ELMO_dom"/>
</dbReference>
<dbReference type="InterPro" id="IPR050868">
    <property type="entry name" value="ELMO_domain-containing"/>
</dbReference>
<name>A0AAD9PEB5_RIDPI</name>
<dbReference type="EMBL" id="JAODUO010000017">
    <property type="protein sequence ID" value="KAK2193129.1"/>
    <property type="molecule type" value="Genomic_DNA"/>
</dbReference>
<evidence type="ECO:0000256" key="1">
    <source>
        <dbReference type="SAM" id="MobiDB-lite"/>
    </source>
</evidence>
<sequence>MEDMTAGFGASGDYVVGKRTATVLISYEDALEAVRQGDITRFQPRIQTSVRRRGFAAIKYILCGPPPLHEDLVADRDLAFCMAACPFSNDDILHHQVLQTIYRKLTGSRFDCPRYGTHWEQVGFQGTDPATDLRGVGFLALLHLLYALTTPRTAHLIHDIYKLSHDEVQNFPLCIMSINMTRIAVQGLREGCLNKWCNHGNQVVAVLNDFYMGTFLRMYHIWKHERKTIRDSGFVLQDVEKYVKKHPAMVLRTLEAHAHAPERRRSPSPPNVTMSPLHPEELDEYINERYPSTDDLDDMPAEDISSKNFFTVCKDDGDDNLGNLI</sequence>
<feature type="compositionally biased region" description="Basic and acidic residues" evidence="1">
    <location>
        <begin position="256"/>
        <end position="265"/>
    </location>
</feature>
<evidence type="ECO:0000313" key="3">
    <source>
        <dbReference type="EMBL" id="KAK2193129.1"/>
    </source>
</evidence>
<keyword evidence="4" id="KW-1185">Reference proteome</keyword>
<dbReference type="PROSITE" id="PS51335">
    <property type="entry name" value="ELMO"/>
    <property type="match status" value="1"/>
</dbReference>
<feature type="domain" description="ELMO" evidence="2">
    <location>
        <begin position="93"/>
        <end position="247"/>
    </location>
</feature>